<dbReference type="SUPFAM" id="SSF55073">
    <property type="entry name" value="Nucleotide cyclase"/>
    <property type="match status" value="1"/>
</dbReference>
<feature type="domain" description="GGDEF" evidence="6">
    <location>
        <begin position="171"/>
        <end position="310"/>
    </location>
</feature>
<dbReference type="EC" id="2.7.7.65" evidence="2"/>
<dbReference type="InterPro" id="IPR043128">
    <property type="entry name" value="Rev_trsase/Diguanyl_cyclase"/>
</dbReference>
<dbReference type="GO" id="GO:0052621">
    <property type="term" value="F:diguanylate cyclase activity"/>
    <property type="evidence" value="ECO:0007669"/>
    <property type="project" value="UniProtKB-EC"/>
</dbReference>
<accession>A0A857JMG3</accession>
<sequence>MHSPATSNVLKQTLLVIEDDSEQLDVLTQHFADSFHILVSDNNEDALKLTVNAPIDLLMINASSNTIDWLLLCTNLKDHPLTLDIPLLLYGKEDSQAVIVSGLKAGALDFISLPIDFAILDAKIHNHMKLSAKLRTLALISCTDGLTGVPNRMQLDTTFNRFWYAAIRGQHDLSVLMIDIDFFKGFNDNYGHVAGDECLKKVANTIYDSLQRESDAMGRYGGEEFLVLLPFTDRMGAELIGRSILAAIENLGIDNKASTINEKVTVSVGVATLNHKDINDETFNHPEYLIEQADKRLYEAKHQGRNRLVS</sequence>
<dbReference type="KEGG" id="pmes:FX988_02442"/>
<gene>
    <name evidence="7" type="ORF">FX988_02442</name>
</gene>
<dbReference type="SUPFAM" id="SSF52172">
    <property type="entry name" value="CheY-like"/>
    <property type="match status" value="1"/>
</dbReference>
<dbReference type="InterPro" id="IPR001789">
    <property type="entry name" value="Sig_transdc_resp-reg_receiver"/>
</dbReference>
<dbReference type="GO" id="GO:0000160">
    <property type="term" value="P:phosphorelay signal transduction system"/>
    <property type="evidence" value="ECO:0007669"/>
    <property type="project" value="InterPro"/>
</dbReference>
<dbReference type="Gene3D" id="3.40.50.2300">
    <property type="match status" value="1"/>
</dbReference>
<evidence type="ECO:0000259" key="5">
    <source>
        <dbReference type="PROSITE" id="PS50110"/>
    </source>
</evidence>
<dbReference type="CDD" id="cd01949">
    <property type="entry name" value="GGDEF"/>
    <property type="match status" value="1"/>
</dbReference>
<evidence type="ECO:0000256" key="1">
    <source>
        <dbReference type="ARBA" id="ARBA00001946"/>
    </source>
</evidence>
<dbReference type="Gene3D" id="3.30.70.270">
    <property type="match status" value="1"/>
</dbReference>
<dbReference type="SMART" id="SM00448">
    <property type="entry name" value="REC"/>
    <property type="match status" value="1"/>
</dbReference>
<dbReference type="Pfam" id="PF00990">
    <property type="entry name" value="GGDEF"/>
    <property type="match status" value="1"/>
</dbReference>
<reference evidence="7 8" key="1">
    <citation type="submission" date="2019-12" db="EMBL/GenBank/DDBJ databases">
        <title>Genome sequencing and assembly of endphytes of Porphyra tenera.</title>
        <authorList>
            <person name="Park J.M."/>
            <person name="Shin R."/>
            <person name="Jo S.H."/>
        </authorList>
    </citation>
    <scope>NUCLEOTIDE SEQUENCE [LARGE SCALE GENOMIC DNA]</scope>
    <source>
        <strain evidence="7 8">GPM4</strain>
    </source>
</reference>
<dbReference type="EMBL" id="CP047656">
    <property type="protein sequence ID" value="QHJ12191.1"/>
    <property type="molecule type" value="Genomic_DNA"/>
</dbReference>
<dbReference type="InterPro" id="IPR050469">
    <property type="entry name" value="Diguanylate_Cyclase"/>
</dbReference>
<dbReference type="PROSITE" id="PS50887">
    <property type="entry name" value="GGDEF"/>
    <property type="match status" value="1"/>
</dbReference>
<comment type="catalytic activity">
    <reaction evidence="3">
        <text>2 GTP = 3',3'-c-di-GMP + 2 diphosphate</text>
        <dbReference type="Rhea" id="RHEA:24898"/>
        <dbReference type="ChEBI" id="CHEBI:33019"/>
        <dbReference type="ChEBI" id="CHEBI:37565"/>
        <dbReference type="ChEBI" id="CHEBI:58805"/>
        <dbReference type="EC" id="2.7.7.65"/>
    </reaction>
</comment>
<comment type="caution">
    <text evidence="4">Lacks conserved residue(s) required for the propagation of feature annotation.</text>
</comment>
<evidence type="ECO:0000256" key="4">
    <source>
        <dbReference type="PROSITE-ProRule" id="PRU00169"/>
    </source>
</evidence>
<dbReference type="NCBIfam" id="TIGR00254">
    <property type="entry name" value="GGDEF"/>
    <property type="match status" value="1"/>
</dbReference>
<dbReference type="Pfam" id="PF00072">
    <property type="entry name" value="Response_reg"/>
    <property type="match status" value="1"/>
</dbReference>
<dbReference type="OrthoDB" id="9812260at2"/>
<dbReference type="Proteomes" id="UP000464524">
    <property type="component" value="Chromosome"/>
</dbReference>
<evidence type="ECO:0000256" key="2">
    <source>
        <dbReference type="ARBA" id="ARBA00012528"/>
    </source>
</evidence>
<dbReference type="RefSeq" id="WP_160180120.1">
    <property type="nucleotide sequence ID" value="NZ_CP047656.1"/>
</dbReference>
<dbReference type="SMART" id="SM00267">
    <property type="entry name" value="GGDEF"/>
    <property type="match status" value="1"/>
</dbReference>
<dbReference type="GO" id="GO:0043709">
    <property type="term" value="P:cell adhesion involved in single-species biofilm formation"/>
    <property type="evidence" value="ECO:0007669"/>
    <property type="project" value="TreeGrafter"/>
</dbReference>
<dbReference type="GO" id="GO:1902201">
    <property type="term" value="P:negative regulation of bacterial-type flagellum-dependent cell motility"/>
    <property type="evidence" value="ECO:0007669"/>
    <property type="project" value="TreeGrafter"/>
</dbReference>
<feature type="domain" description="Response regulatory" evidence="5">
    <location>
        <begin position="13"/>
        <end position="128"/>
    </location>
</feature>
<comment type="cofactor">
    <cofactor evidence="1">
        <name>Mg(2+)</name>
        <dbReference type="ChEBI" id="CHEBI:18420"/>
    </cofactor>
</comment>
<protein>
    <recommendedName>
        <fullName evidence="2">diguanylate cyclase</fullName>
        <ecNumber evidence="2">2.7.7.65</ecNumber>
    </recommendedName>
</protein>
<dbReference type="GO" id="GO:0005886">
    <property type="term" value="C:plasma membrane"/>
    <property type="evidence" value="ECO:0007669"/>
    <property type="project" value="TreeGrafter"/>
</dbReference>
<dbReference type="PANTHER" id="PTHR45138:SF9">
    <property type="entry name" value="DIGUANYLATE CYCLASE DGCM-RELATED"/>
    <property type="match status" value="1"/>
</dbReference>
<proteinExistence type="predicted"/>
<dbReference type="PROSITE" id="PS50110">
    <property type="entry name" value="RESPONSE_REGULATORY"/>
    <property type="match status" value="1"/>
</dbReference>
<evidence type="ECO:0000313" key="8">
    <source>
        <dbReference type="Proteomes" id="UP000464524"/>
    </source>
</evidence>
<dbReference type="FunFam" id="3.30.70.270:FF:000001">
    <property type="entry name" value="Diguanylate cyclase domain protein"/>
    <property type="match status" value="1"/>
</dbReference>
<keyword evidence="8" id="KW-1185">Reference proteome</keyword>
<dbReference type="InterPro" id="IPR029787">
    <property type="entry name" value="Nucleotide_cyclase"/>
</dbReference>
<evidence type="ECO:0000259" key="6">
    <source>
        <dbReference type="PROSITE" id="PS50887"/>
    </source>
</evidence>
<dbReference type="PANTHER" id="PTHR45138">
    <property type="entry name" value="REGULATORY COMPONENTS OF SENSORY TRANSDUCTION SYSTEM"/>
    <property type="match status" value="1"/>
</dbReference>
<organism evidence="7 8">
    <name type="scientific">Paraglaciecola mesophila</name>
    <dbReference type="NCBI Taxonomy" id="197222"/>
    <lineage>
        <taxon>Bacteria</taxon>
        <taxon>Pseudomonadati</taxon>
        <taxon>Pseudomonadota</taxon>
        <taxon>Gammaproteobacteria</taxon>
        <taxon>Alteromonadales</taxon>
        <taxon>Alteromonadaceae</taxon>
        <taxon>Paraglaciecola</taxon>
    </lineage>
</organism>
<dbReference type="InterPro" id="IPR000160">
    <property type="entry name" value="GGDEF_dom"/>
</dbReference>
<dbReference type="AlphaFoldDB" id="A0A857JMG3"/>
<dbReference type="InterPro" id="IPR011006">
    <property type="entry name" value="CheY-like_superfamily"/>
</dbReference>
<evidence type="ECO:0000256" key="3">
    <source>
        <dbReference type="ARBA" id="ARBA00034247"/>
    </source>
</evidence>
<name>A0A857JMG3_9ALTE</name>
<evidence type="ECO:0000313" key="7">
    <source>
        <dbReference type="EMBL" id="QHJ12191.1"/>
    </source>
</evidence>